<dbReference type="InterPro" id="IPR011761">
    <property type="entry name" value="ATP-grasp"/>
</dbReference>
<organism evidence="2">
    <name type="scientific">hydrocarbon metagenome</name>
    <dbReference type="NCBI Taxonomy" id="938273"/>
    <lineage>
        <taxon>unclassified sequences</taxon>
        <taxon>metagenomes</taxon>
        <taxon>ecological metagenomes</taxon>
    </lineage>
</organism>
<dbReference type="AlphaFoldDB" id="A0A0W8E5U6"/>
<dbReference type="EMBL" id="LNQE01001861">
    <property type="protein sequence ID" value="KUG04042.1"/>
    <property type="molecule type" value="Genomic_DNA"/>
</dbReference>
<reference evidence="2" key="1">
    <citation type="journal article" date="2015" name="Proc. Natl. Acad. Sci. U.S.A.">
        <title>Networks of energetic and metabolic interactions define dynamics in microbial communities.</title>
        <authorList>
            <person name="Embree M."/>
            <person name="Liu J.K."/>
            <person name="Al-Bassam M.M."/>
            <person name="Zengler K."/>
        </authorList>
    </citation>
    <scope>NUCLEOTIDE SEQUENCE</scope>
</reference>
<dbReference type="SUPFAM" id="SSF56059">
    <property type="entry name" value="Glutathione synthetase ATP-binding domain-like"/>
    <property type="match status" value="1"/>
</dbReference>
<name>A0A0W8E5U6_9ZZZZ</name>
<protein>
    <recommendedName>
        <fullName evidence="1">ATP-grasp domain-containing protein</fullName>
    </recommendedName>
</protein>
<evidence type="ECO:0000313" key="2">
    <source>
        <dbReference type="EMBL" id="KUG04042.1"/>
    </source>
</evidence>
<sequence>MVDCPLIGILVPKRQKRKRILELYQRHHNLTLKLFAFTRADILWETHEMIGLCLIEDKWEEKIFPFPHAVYNRCYNKKTTTIEQLNNVIGSDKCFNSINRLNKWKVYNLLIQSNLQIYLPDTFLFNKVNVSRLVKKYKLVYIKPCYGYQGNSVYRLELKENGDIHISLNSLAPRFICRKNEDIQKKLDKLIGENIFIVQKGIQSNQIENKNYDIRVLVQKDIRGEWTVSTMICRVANELYFNTSAYESIYNAEEIFSRIFPLKKMKKTTLKSINKISLTAAQVLETHMGLLGELSVDFVLDEEMKLWIIELNGKPQKSIYKDINNSKYEQLIYRRPMEYAYYLSIH</sequence>
<dbReference type="GO" id="GO:0046872">
    <property type="term" value="F:metal ion binding"/>
    <property type="evidence" value="ECO:0007669"/>
    <property type="project" value="InterPro"/>
</dbReference>
<dbReference type="Pfam" id="PF14398">
    <property type="entry name" value="ATPgrasp_YheCD"/>
    <property type="match status" value="1"/>
</dbReference>
<dbReference type="GO" id="GO:0005524">
    <property type="term" value="F:ATP binding"/>
    <property type="evidence" value="ECO:0007669"/>
    <property type="project" value="InterPro"/>
</dbReference>
<gene>
    <name evidence="2" type="ORF">ASZ90_018568</name>
</gene>
<feature type="domain" description="ATP-grasp" evidence="1">
    <location>
        <begin position="131"/>
        <end position="337"/>
    </location>
</feature>
<comment type="caution">
    <text evidence="2">The sequence shown here is derived from an EMBL/GenBank/DDBJ whole genome shotgun (WGS) entry which is preliminary data.</text>
</comment>
<evidence type="ECO:0000259" key="1">
    <source>
        <dbReference type="PROSITE" id="PS50975"/>
    </source>
</evidence>
<proteinExistence type="predicted"/>
<dbReference type="PROSITE" id="PS50975">
    <property type="entry name" value="ATP_GRASP"/>
    <property type="match status" value="1"/>
</dbReference>
<dbReference type="InterPro" id="IPR026838">
    <property type="entry name" value="YheC/D"/>
</dbReference>
<dbReference type="Gene3D" id="3.30.470.20">
    <property type="entry name" value="ATP-grasp fold, B domain"/>
    <property type="match status" value="1"/>
</dbReference>
<accession>A0A0W8E5U6</accession>